<dbReference type="InterPro" id="IPR027417">
    <property type="entry name" value="P-loop_NTPase"/>
</dbReference>
<feature type="transmembrane region" description="Helical" evidence="11">
    <location>
        <begin position="277"/>
        <end position="299"/>
    </location>
</feature>
<dbReference type="PROSITE" id="PS50893">
    <property type="entry name" value="ABC_TRANSPORTER_2"/>
    <property type="match status" value="1"/>
</dbReference>
<dbReference type="SUPFAM" id="SSF52540">
    <property type="entry name" value="P-loop containing nucleoside triphosphate hydrolases"/>
    <property type="match status" value="1"/>
</dbReference>
<feature type="domain" description="ABC transporter" evidence="12">
    <location>
        <begin position="368"/>
        <end position="607"/>
    </location>
</feature>
<dbReference type="AlphaFoldDB" id="A0A5P9QCS6"/>
<dbReference type="SUPFAM" id="SSF90123">
    <property type="entry name" value="ABC transporter transmembrane region"/>
    <property type="match status" value="1"/>
</dbReference>
<dbReference type="PROSITE" id="PS50929">
    <property type="entry name" value="ABC_TM1F"/>
    <property type="match status" value="1"/>
</dbReference>
<evidence type="ECO:0000256" key="9">
    <source>
        <dbReference type="ARBA" id="ARBA00023136"/>
    </source>
</evidence>
<keyword evidence="9 11" id="KW-0472">Membrane</keyword>
<evidence type="ECO:0000256" key="7">
    <source>
        <dbReference type="ARBA" id="ARBA00022840"/>
    </source>
</evidence>
<feature type="transmembrane region" description="Helical" evidence="11">
    <location>
        <begin position="44"/>
        <end position="66"/>
    </location>
</feature>
<evidence type="ECO:0000256" key="5">
    <source>
        <dbReference type="ARBA" id="ARBA00022692"/>
    </source>
</evidence>
<organism evidence="14 15">
    <name type="scientific">Luteimicrobium xylanilyticum</name>
    <dbReference type="NCBI Taxonomy" id="1133546"/>
    <lineage>
        <taxon>Bacteria</taxon>
        <taxon>Bacillati</taxon>
        <taxon>Actinomycetota</taxon>
        <taxon>Actinomycetes</taxon>
        <taxon>Micrococcales</taxon>
        <taxon>Luteimicrobium</taxon>
    </lineage>
</organism>
<keyword evidence="3" id="KW-1003">Cell membrane</keyword>
<proteinExistence type="inferred from homology"/>
<evidence type="ECO:0000256" key="10">
    <source>
        <dbReference type="ARBA" id="ARBA00023455"/>
    </source>
</evidence>
<dbReference type="PANTHER" id="PTHR43394">
    <property type="entry name" value="ATP-DEPENDENT PERMEASE MDL1, MITOCHONDRIAL"/>
    <property type="match status" value="1"/>
</dbReference>
<evidence type="ECO:0000256" key="6">
    <source>
        <dbReference type="ARBA" id="ARBA00022741"/>
    </source>
</evidence>
<dbReference type="InterPro" id="IPR017871">
    <property type="entry name" value="ABC_transporter-like_CS"/>
</dbReference>
<dbReference type="GO" id="GO:0015421">
    <property type="term" value="F:ABC-type oligopeptide transporter activity"/>
    <property type="evidence" value="ECO:0007669"/>
    <property type="project" value="TreeGrafter"/>
</dbReference>
<comment type="subcellular location">
    <subcellularLocation>
        <location evidence="1">Cell inner membrane</location>
        <topology evidence="1">Multi-pass membrane protein</topology>
    </subcellularLocation>
</comment>
<evidence type="ECO:0000313" key="15">
    <source>
        <dbReference type="Proteomes" id="UP000326702"/>
    </source>
</evidence>
<dbReference type="RefSeq" id="WP_051136229.1">
    <property type="nucleotide sequence ID" value="NZ_BAABIH010000008.1"/>
</dbReference>
<comment type="similarity">
    <text evidence="10">Belongs to the ABC transporter superfamily. Siderophore-Fe(3+) uptake transporter (SIUT) (TC 3.A.1.21) family.</text>
</comment>
<evidence type="ECO:0000313" key="14">
    <source>
        <dbReference type="EMBL" id="QFU99251.1"/>
    </source>
</evidence>
<name>A0A5P9QCS6_9MICO</name>
<keyword evidence="6" id="KW-0547">Nucleotide-binding</keyword>
<dbReference type="KEGG" id="lxl:KDY119_02778"/>
<keyword evidence="15" id="KW-1185">Reference proteome</keyword>
<dbReference type="FunFam" id="3.40.50.300:FF:000221">
    <property type="entry name" value="Multidrug ABC transporter ATP-binding protein"/>
    <property type="match status" value="1"/>
</dbReference>
<protein>
    <submittedName>
        <fullName evidence="14">Subtilin transport ATP-binding protein SpaT</fullName>
    </submittedName>
</protein>
<keyword evidence="4" id="KW-0997">Cell inner membrane</keyword>
<dbReference type="GO" id="GO:0005886">
    <property type="term" value="C:plasma membrane"/>
    <property type="evidence" value="ECO:0007669"/>
    <property type="project" value="UniProtKB-SubCell"/>
</dbReference>
<gene>
    <name evidence="14" type="ORF">KDY119_02778</name>
</gene>
<evidence type="ECO:0000256" key="2">
    <source>
        <dbReference type="ARBA" id="ARBA00022448"/>
    </source>
</evidence>
<evidence type="ECO:0000256" key="8">
    <source>
        <dbReference type="ARBA" id="ARBA00022989"/>
    </source>
</evidence>
<dbReference type="SMART" id="SM00382">
    <property type="entry name" value="AAA"/>
    <property type="match status" value="1"/>
</dbReference>
<sequence length="618" mass="66635">MTGSARVDLLDLALEAKSGKKSMGRLGRLVRSSVRLVWRANPRLLCVLVGVQLVSALAAAGQVLVVERLLSGIIALGDDGGSFRDVATPVIAFAALTALTAVTGSVGASITRYLGEAVSKLTWRDVLAVSTGVSLRHFESADFYDRVQRVQMNAVTRPYQVTQALLGAVSGVATSIGVGIVLLGIHPLLLPLLLVSGVPLVLTNRKESRLEFAFNVDQTHVVRERSYLSFILTGRDQAKEIRAFDLGDSLTRRFDERYAGYLTDLGRHLRRRFAFNVTGNVLSAVLLAGTVLVLTALIADGQVNVAQAGAAIVAIRMLQSQIQTVLGSVQSIFEAGLFLDDVDRFLLLGRQSVAEESGATAPRAFQRLDVTDLRFSYPGSERPALDGVTFTVRRGEVIALVGENGSGKTTLAKIVAGLYDPGSGVVAWDGAPTTKLDRSSVRRNVALIFQDFVRFAFSAEDNIAVGRGGKVVEPEVRRAAVQAGADGFIERLPQGYDTMLSRLFRGGEDLSGGQWQRMALARAFYRDAPLVILDEPTSALDPRAEHALFDSLRSVLDGRTALFVSHRFSTVRSADRILVLEAGRLVEQGSHDELMALDGRYAELFRLQAAAYNDAPAA</sequence>
<dbReference type="PROSITE" id="PS00211">
    <property type="entry name" value="ABC_TRANSPORTER_1"/>
    <property type="match status" value="1"/>
</dbReference>
<evidence type="ECO:0000256" key="4">
    <source>
        <dbReference type="ARBA" id="ARBA00022519"/>
    </source>
</evidence>
<dbReference type="Pfam" id="PF00005">
    <property type="entry name" value="ABC_tran"/>
    <property type="match status" value="1"/>
</dbReference>
<dbReference type="InterPro" id="IPR003593">
    <property type="entry name" value="AAA+_ATPase"/>
</dbReference>
<feature type="transmembrane region" description="Helical" evidence="11">
    <location>
        <begin position="86"/>
        <end position="110"/>
    </location>
</feature>
<evidence type="ECO:0000256" key="3">
    <source>
        <dbReference type="ARBA" id="ARBA00022475"/>
    </source>
</evidence>
<keyword evidence="7 14" id="KW-0067">ATP-binding</keyword>
<dbReference type="EMBL" id="CP045529">
    <property type="protein sequence ID" value="QFU99251.1"/>
    <property type="molecule type" value="Genomic_DNA"/>
</dbReference>
<dbReference type="InterPro" id="IPR039421">
    <property type="entry name" value="Type_1_exporter"/>
</dbReference>
<evidence type="ECO:0000256" key="11">
    <source>
        <dbReference type="SAM" id="Phobius"/>
    </source>
</evidence>
<keyword evidence="5 11" id="KW-0812">Transmembrane</keyword>
<dbReference type="Gene3D" id="1.20.1560.10">
    <property type="entry name" value="ABC transporter type 1, transmembrane domain"/>
    <property type="match status" value="1"/>
</dbReference>
<evidence type="ECO:0000259" key="12">
    <source>
        <dbReference type="PROSITE" id="PS50893"/>
    </source>
</evidence>
<feature type="domain" description="ABC transmembrane type-1" evidence="13">
    <location>
        <begin position="53"/>
        <end position="334"/>
    </location>
</feature>
<feature type="transmembrane region" description="Helical" evidence="11">
    <location>
        <begin position="188"/>
        <end position="204"/>
    </location>
</feature>
<dbReference type="Gene3D" id="3.40.50.300">
    <property type="entry name" value="P-loop containing nucleotide triphosphate hydrolases"/>
    <property type="match status" value="1"/>
</dbReference>
<dbReference type="GO" id="GO:0005524">
    <property type="term" value="F:ATP binding"/>
    <property type="evidence" value="ECO:0007669"/>
    <property type="project" value="UniProtKB-KW"/>
</dbReference>
<reference evidence="14 15" key="1">
    <citation type="submission" date="2019-10" db="EMBL/GenBank/DDBJ databases">
        <title>Genome sequence of Luteimicrobium xylanilyticum HY-24.</title>
        <authorList>
            <person name="Kim D.Y."/>
            <person name="Park H.-Y."/>
        </authorList>
    </citation>
    <scope>NUCLEOTIDE SEQUENCE [LARGE SCALE GENOMIC DNA]</scope>
    <source>
        <strain evidence="14 15">HY-24</strain>
    </source>
</reference>
<accession>A0A5P9QCS6</accession>
<dbReference type="PANTHER" id="PTHR43394:SF1">
    <property type="entry name" value="ATP-BINDING CASSETTE SUB-FAMILY B MEMBER 10, MITOCHONDRIAL"/>
    <property type="match status" value="1"/>
</dbReference>
<evidence type="ECO:0000256" key="1">
    <source>
        <dbReference type="ARBA" id="ARBA00004429"/>
    </source>
</evidence>
<dbReference type="GO" id="GO:0016887">
    <property type="term" value="F:ATP hydrolysis activity"/>
    <property type="evidence" value="ECO:0007669"/>
    <property type="project" value="InterPro"/>
</dbReference>
<keyword evidence="2" id="KW-0813">Transport</keyword>
<dbReference type="InterPro" id="IPR036640">
    <property type="entry name" value="ABC1_TM_sf"/>
</dbReference>
<dbReference type="Proteomes" id="UP000326702">
    <property type="component" value="Chromosome"/>
</dbReference>
<evidence type="ECO:0000259" key="13">
    <source>
        <dbReference type="PROSITE" id="PS50929"/>
    </source>
</evidence>
<feature type="transmembrane region" description="Helical" evidence="11">
    <location>
        <begin position="161"/>
        <end position="182"/>
    </location>
</feature>
<keyword evidence="8 11" id="KW-1133">Transmembrane helix</keyword>
<dbReference type="InterPro" id="IPR011527">
    <property type="entry name" value="ABC1_TM_dom"/>
</dbReference>
<dbReference type="InterPro" id="IPR003439">
    <property type="entry name" value="ABC_transporter-like_ATP-bd"/>
</dbReference>